<reference evidence="1 2" key="1">
    <citation type="submission" date="2015-01" db="EMBL/GenBank/DDBJ databases">
        <title>Evolution of Trichinella species and genotypes.</title>
        <authorList>
            <person name="Korhonen P.K."/>
            <person name="Edoardo P."/>
            <person name="Giuseppe L.R."/>
            <person name="Gasser R.B."/>
        </authorList>
    </citation>
    <scope>NUCLEOTIDE SEQUENCE [LARGE SCALE GENOMIC DNA]</scope>
    <source>
        <strain evidence="1">ISS2496</strain>
    </source>
</reference>
<accession>A0A0V0ZYA5</accession>
<name>A0A0V0ZYA5_9BILA</name>
<keyword evidence="2" id="KW-1185">Reference proteome</keyword>
<dbReference type="AlphaFoldDB" id="A0A0V0ZYA5"/>
<evidence type="ECO:0000313" key="2">
    <source>
        <dbReference type="Proteomes" id="UP000054783"/>
    </source>
</evidence>
<protein>
    <submittedName>
        <fullName evidence="1">Uncharacterized protein</fullName>
    </submittedName>
</protein>
<sequence>MLTIQSSPLFDRDTVRQIFKLLVTGVSVSKCPLAIEMLTKNVNRNGNCLYEHFAATAVNRAGYLKR</sequence>
<proteinExistence type="predicted"/>
<comment type="caution">
    <text evidence="1">The sequence shown here is derived from an EMBL/GenBank/DDBJ whole genome shotgun (WGS) entry which is preliminary data.</text>
</comment>
<dbReference type="EMBL" id="JYDQ01000062">
    <property type="protein sequence ID" value="KRY17405.1"/>
    <property type="molecule type" value="Genomic_DNA"/>
</dbReference>
<evidence type="ECO:0000313" key="1">
    <source>
        <dbReference type="EMBL" id="KRY17405.1"/>
    </source>
</evidence>
<organism evidence="1 2">
    <name type="scientific">Trichinella patagoniensis</name>
    <dbReference type="NCBI Taxonomy" id="990121"/>
    <lineage>
        <taxon>Eukaryota</taxon>
        <taxon>Metazoa</taxon>
        <taxon>Ecdysozoa</taxon>
        <taxon>Nematoda</taxon>
        <taxon>Enoplea</taxon>
        <taxon>Dorylaimia</taxon>
        <taxon>Trichinellida</taxon>
        <taxon>Trichinellidae</taxon>
        <taxon>Trichinella</taxon>
    </lineage>
</organism>
<dbReference type="Proteomes" id="UP000054783">
    <property type="component" value="Unassembled WGS sequence"/>
</dbReference>
<gene>
    <name evidence="1" type="ORF">T12_414</name>
</gene>